<dbReference type="GO" id="GO:0003676">
    <property type="term" value="F:nucleic acid binding"/>
    <property type="evidence" value="ECO:0007669"/>
    <property type="project" value="InterPro"/>
</dbReference>
<gene>
    <name evidence="2" type="ORF">BVC80_969g33</name>
</gene>
<evidence type="ECO:0000259" key="1">
    <source>
        <dbReference type="Pfam" id="PF13456"/>
    </source>
</evidence>
<dbReference type="InterPro" id="IPR002156">
    <property type="entry name" value="RNaseH_domain"/>
</dbReference>
<dbReference type="InterPro" id="IPR012337">
    <property type="entry name" value="RNaseH-like_sf"/>
</dbReference>
<dbReference type="PANTHER" id="PTHR47723">
    <property type="entry name" value="OS05G0353850 PROTEIN"/>
    <property type="match status" value="1"/>
</dbReference>
<dbReference type="OMA" id="THDCKSF"/>
<dbReference type="OrthoDB" id="1906820at2759"/>
<dbReference type="SUPFAM" id="SSF53098">
    <property type="entry name" value="Ribonuclease H-like"/>
    <property type="match status" value="1"/>
</dbReference>
<dbReference type="InterPro" id="IPR044730">
    <property type="entry name" value="RNase_H-like_dom_plant"/>
</dbReference>
<accession>A0A200QMC5</accession>
<sequence>MFDNSEFNIGEVVSSAYSLFLDHSSYILAPLHELPIGASSTEHPTWCPPPAGTLKINVDGAASDKYIAAGIVARNSEGDFIEGRFFYGDWHGTNGVIEAEARAFLKGLELAHSLQVSSVIIEEDSQFLVSYLLDDRLRYPWCIRSIILDCRRLLSCFSNISIKFVSRLANKSAHLLAQYMPFQVLMV</sequence>
<dbReference type="AlphaFoldDB" id="A0A200QMC5"/>
<organism evidence="2 3">
    <name type="scientific">Macleaya cordata</name>
    <name type="common">Five-seeded plume-poppy</name>
    <name type="synonym">Bocconia cordata</name>
    <dbReference type="NCBI Taxonomy" id="56857"/>
    <lineage>
        <taxon>Eukaryota</taxon>
        <taxon>Viridiplantae</taxon>
        <taxon>Streptophyta</taxon>
        <taxon>Embryophyta</taxon>
        <taxon>Tracheophyta</taxon>
        <taxon>Spermatophyta</taxon>
        <taxon>Magnoliopsida</taxon>
        <taxon>Ranunculales</taxon>
        <taxon>Papaveraceae</taxon>
        <taxon>Papaveroideae</taxon>
        <taxon>Macleaya</taxon>
    </lineage>
</organism>
<dbReference type="GO" id="GO:0004523">
    <property type="term" value="F:RNA-DNA hybrid ribonuclease activity"/>
    <property type="evidence" value="ECO:0007669"/>
    <property type="project" value="InterPro"/>
</dbReference>
<dbReference type="Proteomes" id="UP000195402">
    <property type="component" value="Unassembled WGS sequence"/>
</dbReference>
<feature type="domain" description="RNase H type-1" evidence="1">
    <location>
        <begin position="57"/>
        <end position="179"/>
    </location>
</feature>
<reference evidence="2 3" key="1">
    <citation type="journal article" date="2017" name="Mol. Plant">
        <title>The Genome of Medicinal Plant Macleaya cordata Provides New Insights into Benzylisoquinoline Alkaloids Metabolism.</title>
        <authorList>
            <person name="Liu X."/>
            <person name="Liu Y."/>
            <person name="Huang P."/>
            <person name="Ma Y."/>
            <person name="Qing Z."/>
            <person name="Tang Q."/>
            <person name="Cao H."/>
            <person name="Cheng P."/>
            <person name="Zheng Y."/>
            <person name="Yuan Z."/>
            <person name="Zhou Y."/>
            <person name="Liu J."/>
            <person name="Tang Z."/>
            <person name="Zhuo Y."/>
            <person name="Zhang Y."/>
            <person name="Yu L."/>
            <person name="Huang J."/>
            <person name="Yang P."/>
            <person name="Peng Q."/>
            <person name="Zhang J."/>
            <person name="Jiang W."/>
            <person name="Zhang Z."/>
            <person name="Lin K."/>
            <person name="Ro D.K."/>
            <person name="Chen X."/>
            <person name="Xiong X."/>
            <person name="Shang Y."/>
            <person name="Huang S."/>
            <person name="Zeng J."/>
        </authorList>
    </citation>
    <scope>NUCLEOTIDE SEQUENCE [LARGE SCALE GENOMIC DNA]</scope>
    <source>
        <strain evidence="3">cv. BLH2017</strain>
        <tissue evidence="2">Root</tissue>
    </source>
</reference>
<proteinExistence type="predicted"/>
<keyword evidence="3" id="KW-1185">Reference proteome</keyword>
<dbReference type="CDD" id="cd06222">
    <property type="entry name" value="RNase_H_like"/>
    <property type="match status" value="1"/>
</dbReference>
<protein>
    <recommendedName>
        <fullName evidence="1">RNase H type-1 domain-containing protein</fullName>
    </recommendedName>
</protein>
<dbReference type="STRING" id="56857.A0A200QMC5"/>
<dbReference type="EMBL" id="MVGT01001602">
    <property type="protein sequence ID" value="OVA11623.1"/>
    <property type="molecule type" value="Genomic_DNA"/>
</dbReference>
<name>A0A200QMC5_MACCD</name>
<dbReference type="Gene3D" id="3.30.420.10">
    <property type="entry name" value="Ribonuclease H-like superfamily/Ribonuclease H"/>
    <property type="match status" value="1"/>
</dbReference>
<dbReference type="InterPro" id="IPR036397">
    <property type="entry name" value="RNaseH_sf"/>
</dbReference>
<evidence type="ECO:0000313" key="2">
    <source>
        <dbReference type="EMBL" id="OVA11623.1"/>
    </source>
</evidence>
<dbReference type="InterPro" id="IPR053151">
    <property type="entry name" value="RNase_H-like"/>
</dbReference>
<dbReference type="PANTHER" id="PTHR47723:SF19">
    <property type="entry name" value="POLYNUCLEOTIDYL TRANSFERASE, RIBONUCLEASE H-LIKE SUPERFAMILY PROTEIN"/>
    <property type="match status" value="1"/>
</dbReference>
<evidence type="ECO:0000313" key="3">
    <source>
        <dbReference type="Proteomes" id="UP000195402"/>
    </source>
</evidence>
<comment type="caution">
    <text evidence="2">The sequence shown here is derived from an EMBL/GenBank/DDBJ whole genome shotgun (WGS) entry which is preliminary data.</text>
</comment>
<dbReference type="Pfam" id="PF13456">
    <property type="entry name" value="RVT_3"/>
    <property type="match status" value="1"/>
</dbReference>
<dbReference type="InParanoid" id="A0A200QMC5"/>